<proteinExistence type="inferred from homology"/>
<dbReference type="InterPro" id="IPR002781">
    <property type="entry name" value="TM_pro_TauE-like"/>
</dbReference>
<keyword evidence="3" id="KW-0813">Transport</keyword>
<evidence type="ECO:0000256" key="8">
    <source>
        <dbReference type="RuleBase" id="RU363041"/>
    </source>
</evidence>
<comment type="similarity">
    <text evidence="2 8">Belongs to the 4-toluene sulfonate uptake permease (TSUP) (TC 2.A.102) family.</text>
</comment>
<feature type="transmembrane region" description="Helical" evidence="8">
    <location>
        <begin position="222"/>
        <end position="240"/>
    </location>
</feature>
<evidence type="ECO:0000313" key="10">
    <source>
        <dbReference type="Proteomes" id="UP000294911"/>
    </source>
</evidence>
<sequence>MSTVIVLGAGAVLFAAFLGGLTGFGYNLIVMPLMLLIGIPVTTAVVLNLGIALLTRLAVIFRLWSYIHWKRALFVVGGSAPGLVAGTWIGGTLDETVLRVVTGSLVLVAAPLMLLRRKAGMRRSGAPYALAGFVGGTLGTTTSLNGIPVAITLSGEDDDQRRFIADLAVFFVLSNIIALALLVGRDGIAAADLLLLGYWIPGALLGNWLGTAVGTRVSQRTFRLLTCVFVMGAGVATLAAA</sequence>
<keyword evidence="5 8" id="KW-0812">Transmembrane</keyword>
<keyword evidence="4 8" id="KW-1003">Cell membrane</keyword>
<evidence type="ECO:0000256" key="2">
    <source>
        <dbReference type="ARBA" id="ARBA00009142"/>
    </source>
</evidence>
<dbReference type="EMBL" id="SLXQ01000019">
    <property type="protein sequence ID" value="TCP44722.1"/>
    <property type="molecule type" value="Genomic_DNA"/>
</dbReference>
<name>A0A4R2Q7A3_9PSEU</name>
<feature type="transmembrane region" description="Helical" evidence="8">
    <location>
        <begin position="71"/>
        <end position="90"/>
    </location>
</feature>
<dbReference type="PANTHER" id="PTHR30269">
    <property type="entry name" value="TRANSMEMBRANE PROTEIN YFCA"/>
    <property type="match status" value="1"/>
</dbReference>
<evidence type="ECO:0000313" key="9">
    <source>
        <dbReference type="EMBL" id="TCP44722.1"/>
    </source>
</evidence>
<keyword evidence="10" id="KW-1185">Reference proteome</keyword>
<dbReference type="InterPro" id="IPR052017">
    <property type="entry name" value="TSUP"/>
</dbReference>
<feature type="transmembrane region" description="Helical" evidence="8">
    <location>
        <begin position="96"/>
        <end position="115"/>
    </location>
</feature>
<feature type="transmembrane region" description="Helical" evidence="8">
    <location>
        <begin position="33"/>
        <end position="59"/>
    </location>
</feature>
<evidence type="ECO:0000256" key="7">
    <source>
        <dbReference type="ARBA" id="ARBA00023136"/>
    </source>
</evidence>
<gene>
    <name evidence="9" type="ORF">EV191_1197</name>
</gene>
<comment type="subcellular location">
    <subcellularLocation>
        <location evidence="1 8">Cell membrane</location>
        <topology evidence="1 8">Multi-pass membrane protein</topology>
    </subcellularLocation>
</comment>
<evidence type="ECO:0000256" key="6">
    <source>
        <dbReference type="ARBA" id="ARBA00022989"/>
    </source>
</evidence>
<dbReference type="Proteomes" id="UP000294911">
    <property type="component" value="Unassembled WGS sequence"/>
</dbReference>
<dbReference type="AlphaFoldDB" id="A0A4R2Q7A3"/>
<protein>
    <recommendedName>
        <fullName evidence="8">Probable membrane transporter protein</fullName>
    </recommendedName>
</protein>
<dbReference type="PANTHER" id="PTHR30269:SF37">
    <property type="entry name" value="MEMBRANE TRANSPORTER PROTEIN"/>
    <property type="match status" value="1"/>
</dbReference>
<evidence type="ECO:0000256" key="1">
    <source>
        <dbReference type="ARBA" id="ARBA00004651"/>
    </source>
</evidence>
<dbReference type="RefSeq" id="WP_165913109.1">
    <property type="nucleotide sequence ID" value="NZ_SLXQ01000019.1"/>
</dbReference>
<evidence type="ECO:0000256" key="5">
    <source>
        <dbReference type="ARBA" id="ARBA00022692"/>
    </source>
</evidence>
<organism evidence="9 10">
    <name type="scientific">Tamaricihabitans halophyticus</name>
    <dbReference type="NCBI Taxonomy" id="1262583"/>
    <lineage>
        <taxon>Bacteria</taxon>
        <taxon>Bacillati</taxon>
        <taxon>Actinomycetota</taxon>
        <taxon>Actinomycetes</taxon>
        <taxon>Pseudonocardiales</taxon>
        <taxon>Pseudonocardiaceae</taxon>
        <taxon>Tamaricihabitans</taxon>
    </lineage>
</organism>
<reference evidence="9 10" key="1">
    <citation type="submission" date="2019-03" db="EMBL/GenBank/DDBJ databases">
        <title>Genomic Encyclopedia of Type Strains, Phase IV (KMG-IV): sequencing the most valuable type-strain genomes for metagenomic binning, comparative biology and taxonomic classification.</title>
        <authorList>
            <person name="Goeker M."/>
        </authorList>
    </citation>
    <scope>NUCLEOTIDE SEQUENCE [LARGE SCALE GENOMIC DNA]</scope>
    <source>
        <strain evidence="9 10">DSM 45765</strain>
    </source>
</reference>
<evidence type="ECO:0000256" key="4">
    <source>
        <dbReference type="ARBA" id="ARBA00022475"/>
    </source>
</evidence>
<comment type="caution">
    <text evidence="9">The sequence shown here is derived from an EMBL/GenBank/DDBJ whole genome shotgun (WGS) entry which is preliminary data.</text>
</comment>
<feature type="transmembrane region" description="Helical" evidence="8">
    <location>
        <begin position="163"/>
        <end position="183"/>
    </location>
</feature>
<accession>A0A4R2Q7A3</accession>
<keyword evidence="7 8" id="KW-0472">Membrane</keyword>
<dbReference type="GO" id="GO:0005886">
    <property type="term" value="C:plasma membrane"/>
    <property type="evidence" value="ECO:0007669"/>
    <property type="project" value="UniProtKB-SubCell"/>
</dbReference>
<keyword evidence="6 8" id="KW-1133">Transmembrane helix</keyword>
<dbReference type="Pfam" id="PF01925">
    <property type="entry name" value="TauE"/>
    <property type="match status" value="1"/>
</dbReference>
<evidence type="ECO:0000256" key="3">
    <source>
        <dbReference type="ARBA" id="ARBA00022448"/>
    </source>
</evidence>
<feature type="transmembrane region" description="Helical" evidence="8">
    <location>
        <begin position="190"/>
        <end position="210"/>
    </location>
</feature>